<organism evidence="1 2">
    <name type="scientific">Fusobacterium ulcerans 12-1B</name>
    <dbReference type="NCBI Taxonomy" id="457404"/>
    <lineage>
        <taxon>Bacteria</taxon>
        <taxon>Fusobacteriati</taxon>
        <taxon>Fusobacteriota</taxon>
        <taxon>Fusobacteriia</taxon>
        <taxon>Fusobacteriales</taxon>
        <taxon>Fusobacteriaceae</taxon>
        <taxon>Fusobacterium</taxon>
    </lineage>
</organism>
<dbReference type="AlphaFoldDB" id="H1PQI0"/>
<dbReference type="RefSeq" id="WP_008696048.1">
    <property type="nucleotide sequence ID" value="NZ_KE161007.1"/>
</dbReference>
<evidence type="ECO:0000313" key="2">
    <source>
        <dbReference type="Proteomes" id="UP000003233"/>
    </source>
</evidence>
<dbReference type="EMBL" id="AGWJ02000002">
    <property type="protein sequence ID" value="EHO83655.1"/>
    <property type="molecule type" value="Genomic_DNA"/>
</dbReference>
<evidence type="ECO:0000313" key="1">
    <source>
        <dbReference type="EMBL" id="EHO83655.1"/>
    </source>
</evidence>
<dbReference type="BioCyc" id="FSP457404-HMP:GTSQ-675-MONOMER"/>
<dbReference type="Proteomes" id="UP000003233">
    <property type="component" value="Unassembled WGS sequence"/>
</dbReference>
<dbReference type="Pfam" id="PF05489">
    <property type="entry name" value="Phage_tail_X"/>
    <property type="match status" value="1"/>
</dbReference>
<reference evidence="1 2" key="1">
    <citation type="submission" date="2012-07" db="EMBL/GenBank/DDBJ databases">
        <title>The Genome Sequence of Fusobacterium ulcerans 12_1B.</title>
        <authorList>
            <consortium name="The Broad Institute Genome Sequencing Platform"/>
            <person name="Earl A."/>
            <person name="Ward D."/>
            <person name="Feldgarden M."/>
            <person name="Gevers D."/>
            <person name="Strauss J."/>
            <person name="Ambrose C.E."/>
            <person name="Allen-Vercoe E."/>
            <person name="Walker B."/>
            <person name="Young S.K."/>
            <person name="Zeng Q."/>
            <person name="Gargeya S."/>
            <person name="Fitzgerald M."/>
            <person name="Haas B."/>
            <person name="Abouelleil A."/>
            <person name="Alvarado L."/>
            <person name="Arachchi H.M."/>
            <person name="Berlin A.M."/>
            <person name="Chapman S.B."/>
            <person name="Goldberg J."/>
            <person name="Griggs A."/>
            <person name="Gujja S."/>
            <person name="Hansen M."/>
            <person name="Howarth C."/>
            <person name="Imamovic A."/>
            <person name="Larimer J."/>
            <person name="McCowen C."/>
            <person name="Montmayeur A."/>
            <person name="Murphy C."/>
            <person name="Neiman D."/>
            <person name="Pearson M."/>
            <person name="Priest M."/>
            <person name="Roberts A."/>
            <person name="Saif S."/>
            <person name="Shea T."/>
            <person name="Sisk P."/>
            <person name="Sykes S."/>
            <person name="Wortman J."/>
            <person name="Nusbaum C."/>
            <person name="Birren B."/>
        </authorList>
    </citation>
    <scope>NUCLEOTIDE SEQUENCE [LARGE SCALE GENOMIC DNA]</scope>
    <source>
        <strain evidence="1 2">12_1B</strain>
    </source>
</reference>
<keyword evidence="2" id="KW-1185">Reference proteome</keyword>
<comment type="caution">
    <text evidence="1">The sequence shown here is derived from an EMBL/GenBank/DDBJ whole genome shotgun (WGS) entry which is preliminary data.</text>
</comment>
<sequence>MAIKSEQLIKTYLTVENDTWDLIAFKIFGDEKYTSHLLKVNPELSRVVFFPANIALIVPEISEDNIGGLPEWITK</sequence>
<name>H1PQI0_9FUSO</name>
<accession>H1PQI0</accession>
<gene>
    <name evidence="1" type="ORF">HMPREF0402_00673</name>
</gene>
<evidence type="ECO:0008006" key="3">
    <source>
        <dbReference type="Google" id="ProtNLM"/>
    </source>
</evidence>
<dbReference type="HOGENOM" id="CLU_175462_0_2_0"/>
<protein>
    <recommendedName>
        <fullName evidence="3">Phage tail protein X</fullName>
    </recommendedName>
</protein>
<dbReference type="PATRIC" id="fig|457404.5.peg.591"/>
<proteinExistence type="predicted"/>
<dbReference type="InterPro" id="IPR008861">
    <property type="entry name" value="GpX-like"/>
</dbReference>